<evidence type="ECO:0000313" key="1">
    <source>
        <dbReference type="Proteomes" id="UP000887574"/>
    </source>
</evidence>
<protein>
    <submittedName>
        <fullName evidence="2">Uncharacterized protein</fullName>
    </submittedName>
</protein>
<reference evidence="2" key="1">
    <citation type="submission" date="2022-11" db="UniProtKB">
        <authorList>
            <consortium name="WormBaseParasite"/>
        </authorList>
    </citation>
    <scope>IDENTIFICATION</scope>
</reference>
<keyword evidence="1" id="KW-1185">Reference proteome</keyword>
<sequence length="277" mass="30826">MDDHNSHLYLPPIDEQLEFLALTRSTVLSVVLILGSVGVTQKLWTGQINVLLAISVTFKKSKEVETQRCPLEDFLSCYPINAEIKQDVPTASKANEYFAALADFRRNDEDDVFVPMDPVFHSQNQLLRCLQCSVPVQRLLVPELCIPRILSPLSMLVPIVASSMTMLSTTTLSVNMSKPPPLPTSIASSASGRLRTLNGATVVNGINLANLKQEQPNCRLWHPRELCKYYPKCTLTAEVCGFGHPFCGIYCECDPKKRSLQKTIGLCLFICKKPKNT</sequence>
<evidence type="ECO:0000313" key="2">
    <source>
        <dbReference type="WBParaSite" id="jg25041.1"/>
    </source>
</evidence>
<dbReference type="Proteomes" id="UP000887574">
    <property type="component" value="Unplaced"/>
</dbReference>
<dbReference type="AlphaFoldDB" id="A0A915DZA1"/>
<organism evidence="1 2">
    <name type="scientific">Ditylenchus dipsaci</name>
    <dbReference type="NCBI Taxonomy" id="166011"/>
    <lineage>
        <taxon>Eukaryota</taxon>
        <taxon>Metazoa</taxon>
        <taxon>Ecdysozoa</taxon>
        <taxon>Nematoda</taxon>
        <taxon>Chromadorea</taxon>
        <taxon>Rhabditida</taxon>
        <taxon>Tylenchina</taxon>
        <taxon>Tylenchomorpha</taxon>
        <taxon>Sphaerularioidea</taxon>
        <taxon>Anguinidae</taxon>
        <taxon>Anguininae</taxon>
        <taxon>Ditylenchus</taxon>
    </lineage>
</organism>
<dbReference type="WBParaSite" id="jg25041.1">
    <property type="protein sequence ID" value="jg25041.1"/>
    <property type="gene ID" value="jg25041"/>
</dbReference>
<name>A0A915DZA1_9BILA</name>
<proteinExistence type="predicted"/>
<accession>A0A915DZA1</accession>